<name>A0A0E9UA57_ANGAN</name>
<protein>
    <submittedName>
        <fullName evidence="2">Uncharacterized protein</fullName>
    </submittedName>
</protein>
<feature type="region of interest" description="Disordered" evidence="1">
    <location>
        <begin position="1"/>
        <end position="54"/>
    </location>
</feature>
<accession>A0A0E9UA57</accession>
<sequence>MKVFPLKDQRRSTKEQSTHTRHFQHTSHQGSQTKRTLLAPVRTPHFPAAQWSTN</sequence>
<proteinExistence type="predicted"/>
<organism evidence="2">
    <name type="scientific">Anguilla anguilla</name>
    <name type="common">European freshwater eel</name>
    <name type="synonym">Muraena anguilla</name>
    <dbReference type="NCBI Taxonomy" id="7936"/>
    <lineage>
        <taxon>Eukaryota</taxon>
        <taxon>Metazoa</taxon>
        <taxon>Chordata</taxon>
        <taxon>Craniata</taxon>
        <taxon>Vertebrata</taxon>
        <taxon>Euteleostomi</taxon>
        <taxon>Actinopterygii</taxon>
        <taxon>Neopterygii</taxon>
        <taxon>Teleostei</taxon>
        <taxon>Anguilliformes</taxon>
        <taxon>Anguillidae</taxon>
        <taxon>Anguilla</taxon>
    </lineage>
</organism>
<feature type="compositionally biased region" description="Basic and acidic residues" evidence="1">
    <location>
        <begin position="1"/>
        <end position="18"/>
    </location>
</feature>
<dbReference type="EMBL" id="GBXM01045818">
    <property type="protein sequence ID" value="JAH62759.1"/>
    <property type="molecule type" value="Transcribed_RNA"/>
</dbReference>
<evidence type="ECO:0000256" key="1">
    <source>
        <dbReference type="SAM" id="MobiDB-lite"/>
    </source>
</evidence>
<reference evidence="2" key="1">
    <citation type="submission" date="2014-11" db="EMBL/GenBank/DDBJ databases">
        <authorList>
            <person name="Amaro Gonzalez C."/>
        </authorList>
    </citation>
    <scope>NUCLEOTIDE SEQUENCE</scope>
</reference>
<feature type="compositionally biased region" description="Polar residues" evidence="1">
    <location>
        <begin position="26"/>
        <end position="35"/>
    </location>
</feature>
<dbReference type="AlphaFoldDB" id="A0A0E9UA57"/>
<reference evidence="2" key="2">
    <citation type="journal article" date="2015" name="Fish Shellfish Immunol.">
        <title>Early steps in the European eel (Anguilla anguilla)-Vibrio vulnificus interaction in the gills: Role of the RtxA13 toxin.</title>
        <authorList>
            <person name="Callol A."/>
            <person name="Pajuelo D."/>
            <person name="Ebbesson L."/>
            <person name="Teles M."/>
            <person name="MacKenzie S."/>
            <person name="Amaro C."/>
        </authorList>
    </citation>
    <scope>NUCLEOTIDE SEQUENCE</scope>
</reference>
<evidence type="ECO:0000313" key="2">
    <source>
        <dbReference type="EMBL" id="JAH62759.1"/>
    </source>
</evidence>